<feature type="compositionally biased region" description="Low complexity" evidence="1">
    <location>
        <begin position="354"/>
        <end position="372"/>
    </location>
</feature>
<dbReference type="Proteomes" id="UP000018936">
    <property type="component" value="Unassembled WGS sequence"/>
</dbReference>
<evidence type="ECO:0000256" key="1">
    <source>
        <dbReference type="SAM" id="MobiDB-lite"/>
    </source>
</evidence>
<organism evidence="2 3">
    <name type="scientific">Ophiophagus hannah</name>
    <name type="common">King cobra</name>
    <name type="synonym">Naja hannah</name>
    <dbReference type="NCBI Taxonomy" id="8665"/>
    <lineage>
        <taxon>Eukaryota</taxon>
        <taxon>Metazoa</taxon>
        <taxon>Chordata</taxon>
        <taxon>Craniata</taxon>
        <taxon>Vertebrata</taxon>
        <taxon>Euteleostomi</taxon>
        <taxon>Lepidosauria</taxon>
        <taxon>Squamata</taxon>
        <taxon>Bifurcata</taxon>
        <taxon>Unidentata</taxon>
        <taxon>Episquamata</taxon>
        <taxon>Toxicofera</taxon>
        <taxon>Serpentes</taxon>
        <taxon>Colubroidea</taxon>
        <taxon>Elapidae</taxon>
        <taxon>Elapinae</taxon>
        <taxon>Ophiophagus</taxon>
    </lineage>
</organism>
<reference evidence="2 3" key="1">
    <citation type="journal article" date="2013" name="Proc. Natl. Acad. Sci. U.S.A.">
        <title>The king cobra genome reveals dynamic gene evolution and adaptation in the snake venom system.</title>
        <authorList>
            <person name="Vonk F.J."/>
            <person name="Casewell N.R."/>
            <person name="Henkel C.V."/>
            <person name="Heimberg A.M."/>
            <person name="Jansen H.J."/>
            <person name="McCleary R.J."/>
            <person name="Kerkkamp H.M."/>
            <person name="Vos R.A."/>
            <person name="Guerreiro I."/>
            <person name="Calvete J.J."/>
            <person name="Wuster W."/>
            <person name="Woods A.E."/>
            <person name="Logan J.M."/>
            <person name="Harrison R.A."/>
            <person name="Castoe T.A."/>
            <person name="de Koning A.P."/>
            <person name="Pollock D.D."/>
            <person name="Yandell M."/>
            <person name="Calderon D."/>
            <person name="Renjifo C."/>
            <person name="Currier R.B."/>
            <person name="Salgado D."/>
            <person name="Pla D."/>
            <person name="Sanz L."/>
            <person name="Hyder A.S."/>
            <person name="Ribeiro J.M."/>
            <person name="Arntzen J.W."/>
            <person name="van den Thillart G.E."/>
            <person name="Boetzer M."/>
            <person name="Pirovano W."/>
            <person name="Dirks R.P."/>
            <person name="Spaink H.P."/>
            <person name="Duboule D."/>
            <person name="McGlinn E."/>
            <person name="Kini R.M."/>
            <person name="Richardson M.K."/>
        </authorList>
    </citation>
    <scope>NUCLEOTIDE SEQUENCE</scope>
    <source>
        <tissue evidence="2">Blood</tissue>
    </source>
</reference>
<gene>
    <name evidence="2" type="primary">Srst</name>
    <name evidence="2" type="ORF">L345_17307</name>
</gene>
<sequence>TERKKEERERERERKGGREGGREEDRRKDKKEERKEGRKKGRKFSREVWKGRKEERKRKRERKGRREGGRKEGQTLTIVAKRDICSSVQFWPKDDLYLWLTLFESPRLPSEQPQKEAAGDKPAGGCTRTAGLLWLGRIDSVVQLWVNDPLRCCRDLKSGSGWELLEGKTQLGDCWQVEYFCPRLSSCCSQREKEETRLGHETPPPPPKNPLLENVIDDILRCFTESQVTVNYVCQTHDLIRAIRETPTVWGHEMFARKPPSSESIQDPTILLFLLLFLLPFSSSPQIPLPSSPDDVTVNSGKQGHRKPPSSDSTKDPTALLLPSSPFPSSSLQTLLPSSPDDVPWLGPETSSSSFFPSSSSSPLQTLLPSSPDDVPWTPQNGVKKKEKKNNLLPISDSFPPHEFSLRKISCFFDFTIGEVFSSLVKKEGSLSCIRAKEVMEKRMKCMLGGGRRKTAALLLTFEQQVYPGLTNPDTCLVGPFLLAAGKAGKLS</sequence>
<feature type="compositionally biased region" description="Basic and acidic residues" evidence="1">
    <location>
        <begin position="44"/>
        <end position="54"/>
    </location>
</feature>
<evidence type="ECO:0000313" key="3">
    <source>
        <dbReference type="Proteomes" id="UP000018936"/>
    </source>
</evidence>
<feature type="region of interest" description="Disordered" evidence="1">
    <location>
        <begin position="1"/>
        <end position="72"/>
    </location>
</feature>
<dbReference type="AlphaFoldDB" id="V8N541"/>
<protein>
    <submittedName>
        <fullName evidence="2">Octapeptide-repeat protein T2</fullName>
    </submittedName>
</protein>
<proteinExistence type="predicted"/>
<feature type="region of interest" description="Disordered" evidence="1">
    <location>
        <begin position="289"/>
        <end position="323"/>
    </location>
</feature>
<feature type="compositionally biased region" description="Basic and acidic residues" evidence="1">
    <location>
        <begin position="1"/>
        <end position="36"/>
    </location>
</feature>
<keyword evidence="3" id="KW-1185">Reference proteome</keyword>
<accession>V8N541</accession>
<dbReference type="EMBL" id="AZIM01010569">
    <property type="protein sequence ID" value="ETE56981.1"/>
    <property type="molecule type" value="Genomic_DNA"/>
</dbReference>
<feature type="region of interest" description="Disordered" evidence="1">
    <location>
        <begin position="354"/>
        <end position="386"/>
    </location>
</feature>
<feature type="non-terminal residue" evidence="2">
    <location>
        <position position="1"/>
    </location>
</feature>
<comment type="caution">
    <text evidence="2">The sequence shown here is derived from an EMBL/GenBank/DDBJ whole genome shotgun (WGS) entry which is preliminary data.</text>
</comment>
<name>V8N541_OPHHA</name>
<evidence type="ECO:0000313" key="2">
    <source>
        <dbReference type="EMBL" id="ETE56981.1"/>
    </source>
</evidence>